<reference evidence="6 7" key="1">
    <citation type="journal article" date="2016" name="Nat. Commun.">
        <title>Thousands of microbial genomes shed light on interconnected biogeochemical processes in an aquifer system.</title>
        <authorList>
            <person name="Anantharaman K."/>
            <person name="Brown C.T."/>
            <person name="Hug L.A."/>
            <person name="Sharon I."/>
            <person name="Castelle C.J."/>
            <person name="Probst A.J."/>
            <person name="Thomas B.C."/>
            <person name="Singh A."/>
            <person name="Wilkins M.J."/>
            <person name="Karaoz U."/>
            <person name="Brodie E.L."/>
            <person name="Williams K.H."/>
            <person name="Hubbard S.S."/>
            <person name="Banfield J.F."/>
        </authorList>
    </citation>
    <scope>NUCLEOTIDE SEQUENCE [LARGE SCALE GENOMIC DNA]</scope>
</reference>
<dbReference type="AlphaFoldDB" id="A0A1F5P3Y0"/>
<organism evidence="6 7">
    <name type="scientific">Candidatus Doudnabacteria bacterium RIFCSPHIGHO2_01_FULL_49_9</name>
    <dbReference type="NCBI Taxonomy" id="1817827"/>
    <lineage>
        <taxon>Bacteria</taxon>
        <taxon>Candidatus Doudnaibacteriota</taxon>
    </lineage>
</organism>
<feature type="coiled-coil region" evidence="4">
    <location>
        <begin position="110"/>
        <end position="176"/>
    </location>
</feature>
<dbReference type="GO" id="GO:0005737">
    <property type="term" value="C:cytoplasm"/>
    <property type="evidence" value="ECO:0007669"/>
    <property type="project" value="UniProtKB-SubCell"/>
</dbReference>
<dbReference type="HAMAP" id="MF_00040">
    <property type="entry name" value="RRF"/>
    <property type="match status" value="1"/>
</dbReference>
<dbReference type="NCBIfam" id="TIGR00496">
    <property type="entry name" value="frr"/>
    <property type="match status" value="1"/>
</dbReference>
<protein>
    <recommendedName>
        <fullName evidence="3">Ribosome-recycling factor</fullName>
        <shortName evidence="3">RRF</shortName>
    </recommendedName>
    <alternativeName>
        <fullName evidence="3">Ribosome-releasing factor</fullName>
    </alternativeName>
</protein>
<name>A0A1F5P3Y0_9BACT</name>
<comment type="similarity">
    <text evidence="1 3">Belongs to the RRF family.</text>
</comment>
<feature type="domain" description="Ribosome recycling factor" evidence="5">
    <location>
        <begin position="17"/>
        <end position="179"/>
    </location>
</feature>
<dbReference type="InterPro" id="IPR002661">
    <property type="entry name" value="Ribosome_recyc_fac"/>
</dbReference>
<sequence>MTDDNKQLMEAAIQHLQGEFSKLRTGRANPGMIESVKVNYYGTPTALNALGSITVPERRQLVVQTWDKNALPLAEKAIRDAGLGLNPTNEGDKLRIAIPELTEERRRDLLKIVSKEAENARIKIRGIREEAVKAIKQQEESGKISEDDRFRKQEILQKLVDEFNQKIKDLAAAKEQDMMKV</sequence>
<dbReference type="InterPro" id="IPR036191">
    <property type="entry name" value="RRF_sf"/>
</dbReference>
<dbReference type="Gene3D" id="1.10.132.20">
    <property type="entry name" value="Ribosome-recycling factor"/>
    <property type="match status" value="1"/>
</dbReference>
<dbReference type="InterPro" id="IPR023584">
    <property type="entry name" value="Ribosome_recyc_fac_dom"/>
</dbReference>
<evidence type="ECO:0000313" key="6">
    <source>
        <dbReference type="EMBL" id="OGE84330.1"/>
    </source>
</evidence>
<accession>A0A1F5P3Y0</accession>
<dbReference type="Proteomes" id="UP000176339">
    <property type="component" value="Unassembled WGS sequence"/>
</dbReference>
<evidence type="ECO:0000259" key="5">
    <source>
        <dbReference type="Pfam" id="PF01765"/>
    </source>
</evidence>
<keyword evidence="3" id="KW-0963">Cytoplasm</keyword>
<evidence type="ECO:0000313" key="7">
    <source>
        <dbReference type="Proteomes" id="UP000176339"/>
    </source>
</evidence>
<dbReference type="PANTHER" id="PTHR20982">
    <property type="entry name" value="RIBOSOME RECYCLING FACTOR"/>
    <property type="match status" value="1"/>
</dbReference>
<proteinExistence type="inferred from homology"/>
<dbReference type="GO" id="GO:0006415">
    <property type="term" value="P:translational termination"/>
    <property type="evidence" value="ECO:0007669"/>
    <property type="project" value="UniProtKB-UniRule"/>
</dbReference>
<dbReference type="EMBL" id="MFEN01000017">
    <property type="protein sequence ID" value="OGE84330.1"/>
    <property type="molecule type" value="Genomic_DNA"/>
</dbReference>
<gene>
    <name evidence="3" type="primary">frr</name>
    <name evidence="6" type="ORF">A2846_03800</name>
</gene>
<dbReference type="CDD" id="cd00520">
    <property type="entry name" value="RRF"/>
    <property type="match status" value="1"/>
</dbReference>
<dbReference type="GO" id="GO:0043023">
    <property type="term" value="F:ribosomal large subunit binding"/>
    <property type="evidence" value="ECO:0007669"/>
    <property type="project" value="TreeGrafter"/>
</dbReference>
<dbReference type="PANTHER" id="PTHR20982:SF3">
    <property type="entry name" value="MITOCHONDRIAL RIBOSOME RECYCLING FACTOR PSEUDO 1"/>
    <property type="match status" value="1"/>
</dbReference>
<dbReference type="Gene3D" id="3.30.1360.40">
    <property type="match status" value="1"/>
</dbReference>
<comment type="function">
    <text evidence="3">Responsible for the release of ribosomes from messenger RNA at the termination of protein biosynthesis. May increase the efficiency of translation by recycling ribosomes from one round of translation to another.</text>
</comment>
<comment type="caution">
    <text evidence="6">The sequence shown here is derived from an EMBL/GenBank/DDBJ whole genome shotgun (WGS) entry which is preliminary data.</text>
</comment>
<evidence type="ECO:0000256" key="1">
    <source>
        <dbReference type="ARBA" id="ARBA00005912"/>
    </source>
</evidence>
<dbReference type="SUPFAM" id="SSF55194">
    <property type="entry name" value="Ribosome recycling factor, RRF"/>
    <property type="match status" value="1"/>
</dbReference>
<evidence type="ECO:0000256" key="4">
    <source>
        <dbReference type="SAM" id="Coils"/>
    </source>
</evidence>
<comment type="subcellular location">
    <subcellularLocation>
        <location evidence="3">Cytoplasm</location>
    </subcellularLocation>
</comment>
<dbReference type="FunFam" id="3.30.1360.40:FF:000001">
    <property type="entry name" value="Ribosome-recycling factor"/>
    <property type="match status" value="1"/>
</dbReference>
<keyword evidence="2 3" id="KW-0648">Protein biosynthesis</keyword>
<dbReference type="Pfam" id="PF01765">
    <property type="entry name" value="RRF"/>
    <property type="match status" value="1"/>
</dbReference>
<keyword evidence="4" id="KW-0175">Coiled coil</keyword>
<evidence type="ECO:0000256" key="3">
    <source>
        <dbReference type="HAMAP-Rule" id="MF_00040"/>
    </source>
</evidence>
<evidence type="ECO:0000256" key="2">
    <source>
        <dbReference type="ARBA" id="ARBA00022917"/>
    </source>
</evidence>